<evidence type="ECO:0000256" key="5">
    <source>
        <dbReference type="ARBA" id="ARBA00022833"/>
    </source>
</evidence>
<keyword evidence="2" id="KW-0597">Phosphoprotein</keyword>
<gene>
    <name evidence="11" type="ORF">E8M12_15135</name>
</gene>
<feature type="signal peptide" evidence="10">
    <location>
        <begin position="1"/>
        <end position="24"/>
    </location>
</feature>
<dbReference type="Proteomes" id="UP000307999">
    <property type="component" value="Unassembled WGS sequence"/>
</dbReference>
<proteinExistence type="inferred from homology"/>
<organism evidence="11 12">
    <name type="scientific">Thalassotalea mangrovi</name>
    <dbReference type="NCBI Taxonomy" id="2572245"/>
    <lineage>
        <taxon>Bacteria</taxon>
        <taxon>Pseudomonadati</taxon>
        <taxon>Pseudomonadota</taxon>
        <taxon>Gammaproteobacteria</taxon>
        <taxon>Alteromonadales</taxon>
        <taxon>Colwelliaceae</taxon>
        <taxon>Thalassotalea</taxon>
    </lineage>
</organism>
<dbReference type="InterPro" id="IPR017850">
    <property type="entry name" value="Alkaline_phosphatase_core_sf"/>
</dbReference>
<keyword evidence="3 8" id="KW-0479">Metal-binding</keyword>
<evidence type="ECO:0000256" key="9">
    <source>
        <dbReference type="RuleBase" id="RU003946"/>
    </source>
</evidence>
<feature type="binding site" evidence="8">
    <location>
        <position position="147"/>
    </location>
    <ligand>
        <name>Mg(2+)</name>
        <dbReference type="ChEBI" id="CHEBI:18420"/>
    </ligand>
</feature>
<feature type="binding site" evidence="8">
    <location>
        <position position="318"/>
    </location>
    <ligand>
        <name>Zn(2+)</name>
        <dbReference type="ChEBI" id="CHEBI:29105"/>
        <label>2</label>
    </ligand>
</feature>
<keyword evidence="12" id="KW-1185">Reference proteome</keyword>
<sequence>MRQYKKRVLSTLFVTSIFSANSFADTNQTKASPAAVKNIIMVVADGMGPVYPVLYRNFKDDPKTNRVEETVFDRLLVGTAATYPHITSGFVTDSAASATALATGVKTYNGAIGVDINKKPLLTVLEYAKIQGMRTGLVSTSQIVHATPASYIAKNESRRNYNDIADDFFDNRAEGKIVADVMIGGGVDYFIRDDRNLVQEFTDSGYQYVDTFPGLSVLKPGSQTNVLALLADVALPAAMDSEFDTPLLTMSKAAIEQLENNQHGYFLLIEASQVDWAGHANDIAYAMAEMEDLATTMSYLESYVQQHQDTLVVLTADHNTGGVSIGAKGKYQWQGKWLKNLKMSPAEIARTIREDAISKSQIEALLGFSLTEQQAKDLLSAEDNKHTYIKLKAILDQKTHTGWTTGGHTGVDVPVYATGPGAEKFFGHQDNTDIGKQVFQILNHKD</sequence>
<dbReference type="GO" id="GO:0004035">
    <property type="term" value="F:alkaline phosphatase activity"/>
    <property type="evidence" value="ECO:0007669"/>
    <property type="project" value="TreeGrafter"/>
</dbReference>
<feature type="binding site" evidence="8">
    <location>
        <position position="45"/>
    </location>
    <ligand>
        <name>Mg(2+)</name>
        <dbReference type="ChEBI" id="CHEBI:18420"/>
    </ligand>
</feature>
<evidence type="ECO:0000256" key="8">
    <source>
        <dbReference type="PIRSR" id="PIRSR601952-2"/>
    </source>
</evidence>
<keyword evidence="6 8" id="KW-0460">Magnesium</keyword>
<evidence type="ECO:0000313" key="11">
    <source>
        <dbReference type="EMBL" id="TKB43330.1"/>
    </source>
</evidence>
<dbReference type="AlphaFoldDB" id="A0A4U1B1L8"/>
<reference evidence="11 12" key="1">
    <citation type="submission" date="2019-04" db="EMBL/GenBank/DDBJ databases">
        <title>Thalassotalea guangxiensis sp. nov., isolated from sediment of the coastal wetland.</title>
        <authorList>
            <person name="Zheng S."/>
            <person name="Zhang D."/>
        </authorList>
    </citation>
    <scope>NUCLEOTIDE SEQUENCE [LARGE SCALE GENOMIC DNA]</scope>
    <source>
        <strain evidence="11 12">ZS-4</strain>
    </source>
</reference>
<dbReference type="PRINTS" id="PR00113">
    <property type="entry name" value="ALKPHPHTASE"/>
</dbReference>
<keyword evidence="4" id="KW-0378">Hydrolase</keyword>
<comment type="cofactor">
    <cofactor evidence="8">
        <name>Zn(2+)</name>
        <dbReference type="ChEBI" id="CHEBI:29105"/>
    </cofactor>
    <text evidence="8">Binds 2 Zn(2+) ions.</text>
</comment>
<keyword evidence="5 8" id="KW-0862">Zinc</keyword>
<feature type="binding site" evidence="8">
    <location>
        <position position="275"/>
    </location>
    <ligand>
        <name>Zn(2+)</name>
        <dbReference type="ChEBI" id="CHEBI:29105"/>
        <label>2</label>
    </ligand>
</feature>
<dbReference type="PROSITE" id="PS00123">
    <property type="entry name" value="ALKALINE_PHOSPHATASE"/>
    <property type="match status" value="1"/>
</dbReference>
<evidence type="ECO:0000256" key="10">
    <source>
        <dbReference type="SAM" id="SignalP"/>
    </source>
</evidence>
<dbReference type="Pfam" id="PF00245">
    <property type="entry name" value="Alk_phosphatase"/>
    <property type="match status" value="1"/>
</dbReference>
<protein>
    <submittedName>
        <fullName evidence="11">Alkaline phosphatase</fullName>
    </submittedName>
</protein>
<dbReference type="EMBL" id="SWDB01000039">
    <property type="protein sequence ID" value="TKB43330.1"/>
    <property type="molecule type" value="Genomic_DNA"/>
</dbReference>
<dbReference type="OrthoDB" id="9794455at2"/>
<dbReference type="Gene3D" id="1.10.60.40">
    <property type="match status" value="1"/>
</dbReference>
<feature type="binding site" evidence="8">
    <location>
        <position position="45"/>
    </location>
    <ligand>
        <name>Zn(2+)</name>
        <dbReference type="ChEBI" id="CHEBI:29105"/>
        <label>2</label>
    </ligand>
</feature>
<dbReference type="PANTHER" id="PTHR11596">
    <property type="entry name" value="ALKALINE PHOSPHATASE"/>
    <property type="match status" value="1"/>
</dbReference>
<evidence type="ECO:0000256" key="4">
    <source>
        <dbReference type="ARBA" id="ARBA00022801"/>
    </source>
</evidence>
<keyword evidence="10" id="KW-0732">Signal</keyword>
<accession>A0A4U1B1L8</accession>
<comment type="cofactor">
    <cofactor evidence="8">
        <name>Mg(2+)</name>
        <dbReference type="ChEBI" id="CHEBI:18420"/>
    </cofactor>
    <text evidence="8">Binds 1 Mg(2+) ion.</text>
</comment>
<dbReference type="SMART" id="SM00098">
    <property type="entry name" value="alkPPc"/>
    <property type="match status" value="1"/>
</dbReference>
<feature type="binding site" evidence="8">
    <location>
        <position position="408"/>
    </location>
    <ligand>
        <name>Zn(2+)</name>
        <dbReference type="ChEBI" id="CHEBI:29105"/>
        <label>2</label>
    </ligand>
</feature>
<dbReference type="InterPro" id="IPR001952">
    <property type="entry name" value="Alkaline_phosphatase"/>
</dbReference>
<feature type="binding site" evidence="8">
    <location>
        <position position="270"/>
    </location>
    <ligand>
        <name>Mg(2+)</name>
        <dbReference type="ChEBI" id="CHEBI:18420"/>
    </ligand>
</feature>
<name>A0A4U1B1L8_9GAMM</name>
<feature type="binding site" evidence="8">
    <location>
        <position position="145"/>
    </location>
    <ligand>
        <name>Mg(2+)</name>
        <dbReference type="ChEBI" id="CHEBI:18420"/>
    </ligand>
</feature>
<dbReference type="Gene3D" id="3.40.720.10">
    <property type="entry name" value="Alkaline Phosphatase, subunit A"/>
    <property type="match status" value="1"/>
</dbReference>
<feature type="chain" id="PRO_5020707766" evidence="10">
    <location>
        <begin position="25"/>
        <end position="446"/>
    </location>
</feature>
<evidence type="ECO:0000256" key="3">
    <source>
        <dbReference type="ARBA" id="ARBA00022723"/>
    </source>
</evidence>
<evidence type="ECO:0000256" key="7">
    <source>
        <dbReference type="PIRSR" id="PIRSR601952-1"/>
    </source>
</evidence>
<dbReference type="CDD" id="cd16012">
    <property type="entry name" value="ALP"/>
    <property type="match status" value="1"/>
</dbReference>
<evidence type="ECO:0000256" key="6">
    <source>
        <dbReference type="ARBA" id="ARBA00022842"/>
    </source>
</evidence>
<dbReference type="InterPro" id="IPR018299">
    <property type="entry name" value="Alkaline_phosphatase_AS"/>
</dbReference>
<dbReference type="PANTHER" id="PTHR11596:SF5">
    <property type="entry name" value="ALKALINE PHOSPHATASE"/>
    <property type="match status" value="1"/>
</dbReference>
<comment type="caution">
    <text evidence="11">The sequence shown here is derived from an EMBL/GenBank/DDBJ whole genome shotgun (WGS) entry which is preliminary data.</text>
</comment>
<evidence type="ECO:0000256" key="2">
    <source>
        <dbReference type="ARBA" id="ARBA00022553"/>
    </source>
</evidence>
<feature type="binding site" evidence="8">
    <location>
        <position position="279"/>
    </location>
    <ligand>
        <name>Zn(2+)</name>
        <dbReference type="ChEBI" id="CHEBI:29105"/>
        <label>2</label>
    </ligand>
</feature>
<dbReference type="RefSeq" id="WP_136737109.1">
    <property type="nucleotide sequence ID" value="NZ_SWDB01000039.1"/>
</dbReference>
<feature type="active site" description="Phosphoserine intermediate" evidence="7">
    <location>
        <position position="94"/>
    </location>
</feature>
<comment type="similarity">
    <text evidence="1 9">Belongs to the alkaline phosphatase family.</text>
</comment>
<feature type="binding site" evidence="8">
    <location>
        <position position="317"/>
    </location>
    <ligand>
        <name>Zn(2+)</name>
        <dbReference type="ChEBI" id="CHEBI:29105"/>
        <label>2</label>
    </ligand>
</feature>
<dbReference type="GO" id="GO:0046872">
    <property type="term" value="F:metal ion binding"/>
    <property type="evidence" value="ECO:0007669"/>
    <property type="project" value="UniProtKB-KW"/>
</dbReference>
<evidence type="ECO:0000313" key="12">
    <source>
        <dbReference type="Proteomes" id="UP000307999"/>
    </source>
</evidence>
<evidence type="ECO:0000256" key="1">
    <source>
        <dbReference type="ARBA" id="ARBA00005984"/>
    </source>
</evidence>
<dbReference type="SUPFAM" id="SSF53649">
    <property type="entry name" value="Alkaline phosphatase-like"/>
    <property type="match status" value="1"/>
</dbReference>